<dbReference type="GO" id="GO:0009044">
    <property type="term" value="F:xylan 1,4-beta-xylosidase activity"/>
    <property type="evidence" value="ECO:0007669"/>
    <property type="project" value="InterPro"/>
</dbReference>
<dbReference type="SUPFAM" id="SSF51445">
    <property type="entry name" value="(Trans)glycosidases"/>
    <property type="match status" value="1"/>
</dbReference>
<dbReference type="Gene3D" id="3.40.50.1700">
    <property type="entry name" value="Glycoside hydrolase family 3 C-terminal domain"/>
    <property type="match status" value="2"/>
</dbReference>
<reference evidence="7" key="1">
    <citation type="submission" date="2015-07" db="EMBL/GenBank/DDBJ databases">
        <title>Genome sequencing of Sunxiuqinia dokdonensis strain SK.</title>
        <authorList>
            <person name="Ahn S."/>
            <person name="Kim B.-C."/>
        </authorList>
    </citation>
    <scope>NUCLEOTIDE SEQUENCE [LARGE SCALE GENOMIC DNA]</scope>
    <source>
        <strain evidence="7">SK</strain>
    </source>
</reference>
<dbReference type="InterPro" id="IPR054850">
    <property type="entry name" value="Xylosidase_Xyl3A"/>
</dbReference>
<dbReference type="Proteomes" id="UP000036958">
    <property type="component" value="Unassembled WGS sequence"/>
</dbReference>
<evidence type="ECO:0000256" key="2">
    <source>
        <dbReference type="ARBA" id="ARBA00022729"/>
    </source>
</evidence>
<dbReference type="GO" id="GO:0031222">
    <property type="term" value="P:arabinan catabolic process"/>
    <property type="evidence" value="ECO:0007669"/>
    <property type="project" value="TreeGrafter"/>
</dbReference>
<feature type="chain" id="PRO_5005591696" evidence="4">
    <location>
        <begin position="27"/>
        <end position="871"/>
    </location>
</feature>
<dbReference type="Gene3D" id="2.60.40.10">
    <property type="entry name" value="Immunoglobulins"/>
    <property type="match status" value="1"/>
</dbReference>
<sequence length="871" mass="98211">MRTNFFCFTKQFVFVLGMLCTLQAFAQQYPFQNPNLSFEERAEDLISRLTLEEKAALMCDQSEAIPRLGIRKFNWWSEALHGYANNDSVTVFPEPIGMAASFNDELLYNIFNAVSDEGRAKYHQHLSRGNENKRFLSLSVWTPNVNIFRDPRWGRGQETYGEDPYLTSRMGVQVVKGLQGPEDAKYRKLLACAKHYAVHSGPEWSRHELNLNDVSPRLFHETYLPAFKALVQEADVRQVMCAYQRLDDEPCCGSTRLLQRILRDEWGFQHIVVSDCGAITDFFTTHNVSSTPVHAAAKGVLAGTDVECVWENYPYKTLPEAVERGLMKEDDIDKSLKRVLIGRFELGDFDDDALVPWAQIPASVINSEKHQQLAYEMAQQSMTLLQNNHNILPLSKSVKKIAVIGPNANDEEMLWGNYNGTPIETISILEGIKTKLSDKKIFYDKGCDLVEDKVTESYFSQLSFEGKPGFKASYWNNAEREGQPVISQQISSSIKKTTAGQHEFASGVKLEGFSALFEAEFIPKKTEELVFKGGATGYFELLVNGEQLQYYNNWRTLPSRIAYQFEAGKKYNIEIRYAQLNNWQANIELDFGKEVDVDYTALINKLKGIETVVFVGGLSGKLEGEEMPVSYPGFKGGDRTNIELPLVQRNCLKALKAAGKKVVFVNCSGSAIALEPEVETCDAILQAWYAGEQGGKAVADVLFGDYNPSGKLPLSFYKNSDKLGDFEDYSMTDRTYRYTTDYLYPFGFGLSYTTFEIGDATISKATIKANENTQLSIPVKNTGKRTGTEIVQVYIRKVNDVDGPLKTLRGFQRLELAAGKSQRATIELTPSAFEFYDWSERKMAVTPGEYDVFYGNSSDKNDLKQLSVKIE</sequence>
<name>A0A0L8V9C4_9BACT</name>
<dbReference type="InterPro" id="IPR001764">
    <property type="entry name" value="Glyco_hydro_3_N"/>
</dbReference>
<dbReference type="Pfam" id="PF14310">
    <property type="entry name" value="Fn3-like"/>
    <property type="match status" value="1"/>
</dbReference>
<dbReference type="EMBL" id="LGIA01000150">
    <property type="protein sequence ID" value="KOH44958.1"/>
    <property type="molecule type" value="Genomic_DNA"/>
</dbReference>
<dbReference type="GO" id="GO:0046556">
    <property type="term" value="F:alpha-L-arabinofuranosidase activity"/>
    <property type="evidence" value="ECO:0007669"/>
    <property type="project" value="TreeGrafter"/>
</dbReference>
<dbReference type="InterPro" id="IPR037524">
    <property type="entry name" value="PA14/GLEYA"/>
</dbReference>
<dbReference type="GO" id="GO:0045493">
    <property type="term" value="P:xylan catabolic process"/>
    <property type="evidence" value="ECO:0007669"/>
    <property type="project" value="InterPro"/>
</dbReference>
<organism evidence="6 7">
    <name type="scientific">Sunxiuqinia dokdonensis</name>
    <dbReference type="NCBI Taxonomy" id="1409788"/>
    <lineage>
        <taxon>Bacteria</taxon>
        <taxon>Pseudomonadati</taxon>
        <taxon>Bacteroidota</taxon>
        <taxon>Bacteroidia</taxon>
        <taxon>Marinilabiliales</taxon>
        <taxon>Prolixibacteraceae</taxon>
        <taxon>Sunxiuqinia</taxon>
    </lineage>
</organism>
<dbReference type="GO" id="GO:0008422">
    <property type="term" value="F:beta-glucosidase activity"/>
    <property type="evidence" value="ECO:0007669"/>
    <property type="project" value="UniProtKB-EC"/>
</dbReference>
<gene>
    <name evidence="6" type="ORF">NC99_22700</name>
</gene>
<dbReference type="Pfam" id="PF01915">
    <property type="entry name" value="Glyco_hydro_3_C"/>
    <property type="match status" value="1"/>
</dbReference>
<dbReference type="Gene3D" id="3.20.20.300">
    <property type="entry name" value="Glycoside hydrolase, family 3, N-terminal domain"/>
    <property type="match status" value="1"/>
</dbReference>
<feature type="signal peptide" evidence="4">
    <location>
        <begin position="1"/>
        <end position="26"/>
    </location>
</feature>
<dbReference type="InterPro" id="IPR002772">
    <property type="entry name" value="Glyco_hydro_3_C"/>
</dbReference>
<dbReference type="InterPro" id="IPR036962">
    <property type="entry name" value="Glyco_hydro_3_N_sf"/>
</dbReference>
<dbReference type="SUPFAM" id="SSF52279">
    <property type="entry name" value="Beta-D-glucan exohydrolase, C-terminal domain"/>
    <property type="match status" value="1"/>
</dbReference>
<evidence type="ECO:0000259" key="5">
    <source>
        <dbReference type="PROSITE" id="PS51820"/>
    </source>
</evidence>
<accession>A0A0L8V9C4</accession>
<dbReference type="PANTHER" id="PTHR42721:SF3">
    <property type="entry name" value="BETA-D-XYLOSIDASE 5-RELATED"/>
    <property type="match status" value="1"/>
</dbReference>
<keyword evidence="6" id="KW-0326">Glycosidase</keyword>
<feature type="domain" description="PA14" evidence="5">
    <location>
        <begin position="465"/>
        <end position="607"/>
    </location>
</feature>
<evidence type="ECO:0000313" key="7">
    <source>
        <dbReference type="Proteomes" id="UP000036958"/>
    </source>
</evidence>
<evidence type="ECO:0000256" key="1">
    <source>
        <dbReference type="ARBA" id="ARBA00005336"/>
    </source>
</evidence>
<keyword evidence="3 6" id="KW-0378">Hydrolase</keyword>
<evidence type="ECO:0000313" key="6">
    <source>
        <dbReference type="EMBL" id="KOH44958.1"/>
    </source>
</evidence>
<dbReference type="InterPro" id="IPR036881">
    <property type="entry name" value="Glyco_hydro_3_C_sf"/>
</dbReference>
<dbReference type="InterPro" id="IPR044993">
    <property type="entry name" value="BXL"/>
</dbReference>
<dbReference type="STRING" id="1409788.NC99_22700"/>
<protein>
    <submittedName>
        <fullName evidence="6">Glycosyl hydrolase family 3</fullName>
        <ecNumber evidence="6">3.2.1.21</ecNumber>
    </submittedName>
</protein>
<dbReference type="EC" id="3.2.1.21" evidence="6"/>
<dbReference type="NCBIfam" id="NF041776">
    <property type="entry name" value="xylosidase_Xyl3A"/>
    <property type="match status" value="1"/>
</dbReference>
<dbReference type="PRINTS" id="PR00133">
    <property type="entry name" value="GLHYDRLASE3"/>
</dbReference>
<dbReference type="PROSITE" id="PS51820">
    <property type="entry name" value="PA14"/>
    <property type="match status" value="1"/>
</dbReference>
<comment type="caution">
    <text evidence="6">The sequence shown here is derived from an EMBL/GenBank/DDBJ whole genome shotgun (WGS) entry which is preliminary data.</text>
</comment>
<dbReference type="InterPro" id="IPR026891">
    <property type="entry name" value="Fn3-like"/>
</dbReference>
<dbReference type="InterPro" id="IPR017853">
    <property type="entry name" value="GH"/>
</dbReference>
<dbReference type="PANTHER" id="PTHR42721">
    <property type="entry name" value="SUGAR HYDROLASE-RELATED"/>
    <property type="match status" value="1"/>
</dbReference>
<dbReference type="InterPro" id="IPR011658">
    <property type="entry name" value="PA14_dom"/>
</dbReference>
<dbReference type="PATRIC" id="fig|1409788.3.peg.2343"/>
<proteinExistence type="inferred from homology"/>
<dbReference type="InterPro" id="IPR013783">
    <property type="entry name" value="Ig-like_fold"/>
</dbReference>
<evidence type="ECO:0000256" key="4">
    <source>
        <dbReference type="SAM" id="SignalP"/>
    </source>
</evidence>
<dbReference type="Pfam" id="PF07691">
    <property type="entry name" value="PA14"/>
    <property type="match status" value="1"/>
</dbReference>
<dbReference type="Pfam" id="PF00933">
    <property type="entry name" value="Glyco_hydro_3"/>
    <property type="match status" value="1"/>
</dbReference>
<dbReference type="SMART" id="SM01217">
    <property type="entry name" value="Fn3_like"/>
    <property type="match status" value="1"/>
</dbReference>
<keyword evidence="7" id="KW-1185">Reference proteome</keyword>
<dbReference type="AlphaFoldDB" id="A0A0L8V9C4"/>
<evidence type="ECO:0000256" key="3">
    <source>
        <dbReference type="ARBA" id="ARBA00022801"/>
    </source>
</evidence>
<comment type="similarity">
    <text evidence="1">Belongs to the glycosyl hydrolase 3 family.</text>
</comment>
<dbReference type="SMART" id="SM00758">
    <property type="entry name" value="PA14"/>
    <property type="match status" value="1"/>
</dbReference>
<keyword evidence="2 4" id="KW-0732">Signal</keyword>